<keyword evidence="3" id="KW-1185">Reference proteome</keyword>
<protein>
    <recommendedName>
        <fullName evidence="4">Aminotransferase-like plant mobile domain-containing protein</fullName>
    </recommendedName>
</protein>
<evidence type="ECO:0000313" key="2">
    <source>
        <dbReference type="EnsemblPlants" id="KEH17404"/>
    </source>
</evidence>
<dbReference type="AlphaFoldDB" id="A0A072TIP4"/>
<reference evidence="1 3" key="2">
    <citation type="journal article" date="2014" name="BMC Genomics">
        <title>An improved genome release (version Mt4.0) for the model legume Medicago truncatula.</title>
        <authorList>
            <person name="Tang H."/>
            <person name="Krishnakumar V."/>
            <person name="Bidwell S."/>
            <person name="Rosen B."/>
            <person name="Chan A."/>
            <person name="Zhou S."/>
            <person name="Gentzbittel L."/>
            <person name="Childs K.L."/>
            <person name="Yandell M."/>
            <person name="Gundlach H."/>
            <person name="Mayer K.F."/>
            <person name="Schwartz D.C."/>
            <person name="Town C.D."/>
        </authorList>
    </citation>
    <scope>GENOME REANNOTATION</scope>
    <source>
        <strain evidence="1">A17</strain>
        <strain evidence="2 3">cv. Jemalong A17</strain>
    </source>
</reference>
<dbReference type="Proteomes" id="UP000002051">
    <property type="component" value="Unassembled WGS sequence"/>
</dbReference>
<sequence>MQADGEESRMGWGRRKGWWVEGGWGKVCFLSRAKETLMVNLAPNQTNMTPREIALLCSVSPSSLIVHPISEFLNKNSRSITLLWLRALQDMDELGDWAWGAMGLAFLYEHISLISDSYVASCGGYITLDEFLRTSGISFPGFVMMSTTLLLPRFSHVIWRLYERRRDIMPFQDICWYSGWIMAAKDRRVCHLPERVLRQYGQQERGDLVLDNETWSHSRGHPPDPYQIINNIRVRVDSAMGHPDVFRNPEEVLRGHTIRMEHARADAGYAEEE</sequence>
<evidence type="ECO:0000313" key="3">
    <source>
        <dbReference type="Proteomes" id="UP000002051"/>
    </source>
</evidence>
<proteinExistence type="predicted"/>
<reference evidence="1 3" key="1">
    <citation type="journal article" date="2011" name="Nature">
        <title>The Medicago genome provides insight into the evolution of rhizobial symbioses.</title>
        <authorList>
            <person name="Young N.D."/>
            <person name="Debelle F."/>
            <person name="Oldroyd G.E."/>
            <person name="Geurts R."/>
            <person name="Cannon S.B."/>
            <person name="Udvardi M.K."/>
            <person name="Benedito V.A."/>
            <person name="Mayer K.F."/>
            <person name="Gouzy J."/>
            <person name="Schoof H."/>
            <person name="Van de Peer Y."/>
            <person name="Proost S."/>
            <person name="Cook D.R."/>
            <person name="Meyers B.C."/>
            <person name="Spannagl M."/>
            <person name="Cheung F."/>
            <person name="De Mita S."/>
            <person name="Krishnakumar V."/>
            <person name="Gundlach H."/>
            <person name="Zhou S."/>
            <person name="Mudge J."/>
            <person name="Bharti A.K."/>
            <person name="Murray J.D."/>
            <person name="Naoumkina M.A."/>
            <person name="Rosen B."/>
            <person name="Silverstein K.A."/>
            <person name="Tang H."/>
            <person name="Rombauts S."/>
            <person name="Zhao P.X."/>
            <person name="Zhou P."/>
            <person name="Barbe V."/>
            <person name="Bardou P."/>
            <person name="Bechner M."/>
            <person name="Bellec A."/>
            <person name="Berger A."/>
            <person name="Berges H."/>
            <person name="Bidwell S."/>
            <person name="Bisseling T."/>
            <person name="Choisne N."/>
            <person name="Couloux A."/>
            <person name="Denny R."/>
            <person name="Deshpande S."/>
            <person name="Dai X."/>
            <person name="Doyle J.J."/>
            <person name="Dudez A.M."/>
            <person name="Farmer A.D."/>
            <person name="Fouteau S."/>
            <person name="Franken C."/>
            <person name="Gibelin C."/>
            <person name="Gish J."/>
            <person name="Goldstein S."/>
            <person name="Gonzalez A.J."/>
            <person name="Green P.J."/>
            <person name="Hallab A."/>
            <person name="Hartog M."/>
            <person name="Hua A."/>
            <person name="Humphray S.J."/>
            <person name="Jeong D.H."/>
            <person name="Jing Y."/>
            <person name="Jocker A."/>
            <person name="Kenton S.M."/>
            <person name="Kim D.J."/>
            <person name="Klee K."/>
            <person name="Lai H."/>
            <person name="Lang C."/>
            <person name="Lin S."/>
            <person name="Macmil S.L."/>
            <person name="Magdelenat G."/>
            <person name="Matthews L."/>
            <person name="McCorrison J."/>
            <person name="Monaghan E.L."/>
            <person name="Mun J.H."/>
            <person name="Najar F.Z."/>
            <person name="Nicholson C."/>
            <person name="Noirot C."/>
            <person name="O'Bleness M."/>
            <person name="Paule C.R."/>
            <person name="Poulain J."/>
            <person name="Prion F."/>
            <person name="Qin B."/>
            <person name="Qu C."/>
            <person name="Retzel E.F."/>
            <person name="Riddle C."/>
            <person name="Sallet E."/>
            <person name="Samain S."/>
            <person name="Samson N."/>
            <person name="Sanders I."/>
            <person name="Saurat O."/>
            <person name="Scarpelli C."/>
            <person name="Schiex T."/>
            <person name="Segurens B."/>
            <person name="Severin A.J."/>
            <person name="Sherrier D.J."/>
            <person name="Shi R."/>
            <person name="Sims S."/>
            <person name="Singer S.R."/>
            <person name="Sinharoy S."/>
            <person name="Sterck L."/>
            <person name="Viollet A."/>
            <person name="Wang B.B."/>
            <person name="Wang K."/>
            <person name="Wang M."/>
            <person name="Wang X."/>
            <person name="Warfsmann J."/>
            <person name="Weissenbach J."/>
            <person name="White D.D."/>
            <person name="White J.D."/>
            <person name="Wiley G.B."/>
            <person name="Wincker P."/>
            <person name="Xing Y."/>
            <person name="Yang L."/>
            <person name="Yao Z."/>
            <person name="Ying F."/>
            <person name="Zhai J."/>
            <person name="Zhou L."/>
            <person name="Zuber A."/>
            <person name="Denarie J."/>
            <person name="Dixon R.A."/>
            <person name="May G.D."/>
            <person name="Schwartz D.C."/>
            <person name="Rogers J."/>
            <person name="Quetier F."/>
            <person name="Town C.D."/>
            <person name="Roe B.A."/>
        </authorList>
    </citation>
    <scope>NUCLEOTIDE SEQUENCE [LARGE SCALE GENOMIC DNA]</scope>
    <source>
        <strain evidence="1">A17</strain>
        <strain evidence="2 3">cv. Jemalong A17</strain>
    </source>
</reference>
<evidence type="ECO:0000313" key="1">
    <source>
        <dbReference type="EMBL" id="KEH17404.1"/>
    </source>
</evidence>
<accession>A0A072TIP4</accession>
<dbReference type="HOGENOM" id="CLU_1020724_0_0_1"/>
<organism evidence="1 3">
    <name type="scientific">Medicago truncatula</name>
    <name type="common">Barrel medic</name>
    <name type="synonym">Medicago tribuloides</name>
    <dbReference type="NCBI Taxonomy" id="3880"/>
    <lineage>
        <taxon>Eukaryota</taxon>
        <taxon>Viridiplantae</taxon>
        <taxon>Streptophyta</taxon>
        <taxon>Embryophyta</taxon>
        <taxon>Tracheophyta</taxon>
        <taxon>Spermatophyta</taxon>
        <taxon>Magnoliopsida</taxon>
        <taxon>eudicotyledons</taxon>
        <taxon>Gunneridae</taxon>
        <taxon>Pentapetalae</taxon>
        <taxon>rosids</taxon>
        <taxon>fabids</taxon>
        <taxon>Fabales</taxon>
        <taxon>Fabaceae</taxon>
        <taxon>Papilionoideae</taxon>
        <taxon>50 kb inversion clade</taxon>
        <taxon>NPAAA clade</taxon>
        <taxon>Hologalegina</taxon>
        <taxon>IRL clade</taxon>
        <taxon>Trifolieae</taxon>
        <taxon>Medicago</taxon>
    </lineage>
</organism>
<reference evidence="2" key="3">
    <citation type="submission" date="2015-06" db="UniProtKB">
        <authorList>
            <consortium name="EnsemblPlants"/>
        </authorList>
    </citation>
    <scope>IDENTIFICATION</scope>
    <source>
        <strain evidence="2">cv. Jemalong A17</strain>
    </source>
</reference>
<gene>
    <name evidence="1" type="ORF">MTR_0018s0300</name>
</gene>
<name>A0A072TIP4_MEDTR</name>
<dbReference type="EnsemblPlants" id="KEH17404">
    <property type="protein sequence ID" value="KEH17404"/>
    <property type="gene ID" value="MTR_0018s0300"/>
</dbReference>
<evidence type="ECO:0008006" key="4">
    <source>
        <dbReference type="Google" id="ProtNLM"/>
    </source>
</evidence>
<dbReference type="EMBL" id="KL402743">
    <property type="protein sequence ID" value="KEH17404.1"/>
    <property type="molecule type" value="Genomic_DNA"/>
</dbReference>